<gene>
    <name evidence="1" type="ORF">PY03380</name>
</gene>
<evidence type="ECO:0000313" key="2">
    <source>
        <dbReference type="Proteomes" id="UP000008553"/>
    </source>
</evidence>
<name>Q7RJ83_PLAYO</name>
<keyword evidence="2" id="KW-1185">Reference proteome</keyword>
<organism evidence="1 2">
    <name type="scientific">Plasmodium yoelii yoelii</name>
    <dbReference type="NCBI Taxonomy" id="73239"/>
    <lineage>
        <taxon>Eukaryota</taxon>
        <taxon>Sar</taxon>
        <taxon>Alveolata</taxon>
        <taxon>Apicomplexa</taxon>
        <taxon>Aconoidasida</taxon>
        <taxon>Haemosporida</taxon>
        <taxon>Plasmodiidae</taxon>
        <taxon>Plasmodium</taxon>
        <taxon>Plasmodium (Vinckeia)</taxon>
    </lineage>
</organism>
<dbReference type="AlphaFoldDB" id="Q7RJ83"/>
<sequence length="65" mass="7491">MNIYDTNFQICEDSCIISNSNYVQISNSNYVQISNSNYVQISNSNYVQISNSNYVLSLDQLILQR</sequence>
<evidence type="ECO:0000313" key="1">
    <source>
        <dbReference type="EMBL" id="EAA22947.1"/>
    </source>
</evidence>
<dbReference type="Proteomes" id="UP000008553">
    <property type="component" value="Unassembled WGS sequence"/>
</dbReference>
<proteinExistence type="predicted"/>
<dbReference type="InParanoid" id="Q7RJ83"/>
<reference evidence="1 2" key="1">
    <citation type="journal article" date="2002" name="Nature">
        <title>Genome sequence and comparative analysis of the model rodent malaria parasite Plasmodium yoelii yoelii.</title>
        <authorList>
            <person name="Carlton J.M."/>
            <person name="Angiuoli S.V."/>
            <person name="Suh B.B."/>
            <person name="Kooij T.W."/>
            <person name="Pertea M."/>
            <person name="Silva J.C."/>
            <person name="Ermolaeva M.D."/>
            <person name="Allen J.E."/>
            <person name="Selengut J.D."/>
            <person name="Koo H.L."/>
            <person name="Peterson J.D."/>
            <person name="Pop M."/>
            <person name="Kosack D.S."/>
            <person name="Shumway M.F."/>
            <person name="Bidwell S.L."/>
            <person name="Shallom S.J."/>
            <person name="van Aken S.E."/>
            <person name="Riedmuller S.B."/>
            <person name="Feldblyum T.V."/>
            <person name="Cho J.K."/>
            <person name="Quackenbush J."/>
            <person name="Sedegah M."/>
            <person name="Shoaibi A."/>
            <person name="Cummings L.M."/>
            <person name="Florens L."/>
            <person name="Yates J.R."/>
            <person name="Raine J.D."/>
            <person name="Sinden R.E."/>
            <person name="Harris M.A."/>
            <person name="Cunningham D.A."/>
            <person name="Preiser P.R."/>
            <person name="Bergman L.W."/>
            <person name="Vaidya A.B."/>
            <person name="van Lin L.H."/>
            <person name="Janse C.J."/>
            <person name="Waters A.P."/>
            <person name="Smith H.O."/>
            <person name="White O.R."/>
            <person name="Salzberg S.L."/>
            <person name="Venter J.C."/>
            <person name="Fraser C.M."/>
            <person name="Hoffman S.L."/>
            <person name="Gardner M.J."/>
            <person name="Carucci D.J."/>
        </authorList>
    </citation>
    <scope>NUCLEOTIDE SEQUENCE [LARGE SCALE GENOMIC DNA]</scope>
    <source>
        <strain evidence="1 2">17XNL</strain>
    </source>
</reference>
<dbReference type="PaxDb" id="73239-Q7RJ83"/>
<protein>
    <submittedName>
        <fullName evidence="1">Uncharacterized protein</fullName>
    </submittedName>
</protein>
<accession>Q7RJ83</accession>
<dbReference type="EMBL" id="AABL01000969">
    <property type="protein sequence ID" value="EAA22947.1"/>
    <property type="molecule type" value="Genomic_DNA"/>
</dbReference>
<comment type="caution">
    <text evidence="1">The sequence shown here is derived from an EMBL/GenBank/DDBJ whole genome shotgun (WGS) entry which is preliminary data.</text>
</comment>